<evidence type="ECO:0000313" key="1">
    <source>
        <dbReference type="EMBL" id="SEJ33815.1"/>
    </source>
</evidence>
<dbReference type="Proteomes" id="UP000199662">
    <property type="component" value="Unassembled WGS sequence"/>
</dbReference>
<accession>A0A1H6YAM0</accession>
<keyword evidence="1" id="KW-0315">Glutamine amidotransferase</keyword>
<reference evidence="1 2" key="1">
    <citation type="submission" date="2016-10" db="EMBL/GenBank/DDBJ databases">
        <authorList>
            <person name="de Groot N.N."/>
        </authorList>
    </citation>
    <scope>NUCLEOTIDE SEQUENCE [LARGE SCALE GENOMIC DNA]</scope>
    <source>
        <strain evidence="1 2">DSM 2179</strain>
    </source>
</reference>
<sequence length="238" mass="26161">MKKIIGISGSIMFDEGGMFPGYPRAYVNHDYVRSVLDAGGIPLIIPVNTNEEIIKAQLACIDGLVISGGYDVNPLLFGEEPHHLLGMTLAQRDTFDLALIKYALEMKKPILGICRGIQIINTACGGTLYQDCSLSEGSYIKHSQGHTPTQVSHSVKIEKDSYLYEIFGSQTLVNSFHHMSVKDLAPGFKITATAADGIIEAMEKETGSFILAVQWHPEMLSGVNQDMRKLFKLLLEKS</sequence>
<dbReference type="CDD" id="cd01745">
    <property type="entry name" value="GATase1_2"/>
    <property type="match status" value="1"/>
</dbReference>
<dbReference type="InterPro" id="IPR011697">
    <property type="entry name" value="Peptidase_C26"/>
</dbReference>
<dbReference type="InterPro" id="IPR029062">
    <property type="entry name" value="Class_I_gatase-like"/>
</dbReference>
<dbReference type="STRING" id="84035.SAMN05660742_10618"/>
<keyword evidence="1" id="KW-0808">Transferase</keyword>
<dbReference type="GO" id="GO:0033969">
    <property type="term" value="F:gamma-glutamyl-gamma-aminobutyrate hydrolase activity"/>
    <property type="evidence" value="ECO:0007669"/>
    <property type="project" value="TreeGrafter"/>
</dbReference>
<dbReference type="FunFam" id="3.40.50.880:FF:000030">
    <property type="entry name" value="Gamma-glutamyl-gamma-aminobutyrate hydrolase PuuD"/>
    <property type="match status" value="1"/>
</dbReference>
<dbReference type="SUPFAM" id="SSF52317">
    <property type="entry name" value="Class I glutamine amidotransferase-like"/>
    <property type="match status" value="1"/>
</dbReference>
<dbReference type="PROSITE" id="PS51273">
    <property type="entry name" value="GATASE_TYPE_1"/>
    <property type="match status" value="1"/>
</dbReference>
<dbReference type="RefSeq" id="WP_091830548.1">
    <property type="nucleotide sequence ID" value="NZ_FNZK01000006.1"/>
</dbReference>
<evidence type="ECO:0000313" key="2">
    <source>
        <dbReference type="Proteomes" id="UP000199662"/>
    </source>
</evidence>
<dbReference type="Pfam" id="PF07722">
    <property type="entry name" value="Peptidase_C26"/>
    <property type="match status" value="1"/>
</dbReference>
<dbReference type="GO" id="GO:0016740">
    <property type="term" value="F:transferase activity"/>
    <property type="evidence" value="ECO:0007669"/>
    <property type="project" value="UniProtKB-KW"/>
</dbReference>
<keyword evidence="2" id="KW-1185">Reference proteome</keyword>
<dbReference type="InterPro" id="IPR044668">
    <property type="entry name" value="PuuD-like"/>
</dbReference>
<gene>
    <name evidence="1" type="ORF">SAMN05660742_10618</name>
</gene>
<dbReference type="PANTHER" id="PTHR43235:SF1">
    <property type="entry name" value="GLUTAMINE AMIDOTRANSFERASE PB2B2.05-RELATED"/>
    <property type="match status" value="1"/>
</dbReference>
<dbReference type="Gene3D" id="3.40.50.880">
    <property type="match status" value="1"/>
</dbReference>
<dbReference type="GO" id="GO:0006598">
    <property type="term" value="P:polyamine catabolic process"/>
    <property type="evidence" value="ECO:0007669"/>
    <property type="project" value="TreeGrafter"/>
</dbReference>
<name>A0A1H6YAM0_9FIRM</name>
<protein>
    <submittedName>
        <fullName evidence="1">Putative glutamine amidotransferase</fullName>
    </submittedName>
</protein>
<dbReference type="GO" id="GO:0005829">
    <property type="term" value="C:cytosol"/>
    <property type="evidence" value="ECO:0007669"/>
    <property type="project" value="TreeGrafter"/>
</dbReference>
<proteinExistence type="predicted"/>
<dbReference type="EMBL" id="FNZK01000006">
    <property type="protein sequence ID" value="SEJ33815.1"/>
    <property type="molecule type" value="Genomic_DNA"/>
</dbReference>
<organism evidence="1 2">
    <name type="scientific">Propionispira arboris</name>
    <dbReference type="NCBI Taxonomy" id="84035"/>
    <lineage>
        <taxon>Bacteria</taxon>
        <taxon>Bacillati</taxon>
        <taxon>Bacillota</taxon>
        <taxon>Negativicutes</taxon>
        <taxon>Selenomonadales</taxon>
        <taxon>Selenomonadaceae</taxon>
        <taxon>Propionispira</taxon>
    </lineage>
</organism>
<dbReference type="AlphaFoldDB" id="A0A1H6YAM0"/>
<dbReference type="PANTHER" id="PTHR43235">
    <property type="entry name" value="GLUTAMINE AMIDOTRANSFERASE PB2B2.05-RELATED"/>
    <property type="match status" value="1"/>
</dbReference>